<dbReference type="SUPFAM" id="SSF109640">
    <property type="entry name" value="KRAB domain (Kruppel-associated box)"/>
    <property type="match status" value="1"/>
</dbReference>
<reference evidence="3" key="1">
    <citation type="journal article" date="2022" name="bioRxiv">
        <title>Sequencing and chromosome-scale assembly of the giantPleurodeles waltlgenome.</title>
        <authorList>
            <person name="Brown T."/>
            <person name="Elewa A."/>
            <person name="Iarovenko S."/>
            <person name="Subramanian E."/>
            <person name="Araus A.J."/>
            <person name="Petzold A."/>
            <person name="Susuki M."/>
            <person name="Suzuki K.-i.T."/>
            <person name="Hayashi T."/>
            <person name="Toyoda A."/>
            <person name="Oliveira C."/>
            <person name="Osipova E."/>
            <person name="Leigh N.D."/>
            <person name="Simon A."/>
            <person name="Yun M.H."/>
        </authorList>
    </citation>
    <scope>NUCLEOTIDE SEQUENCE</scope>
    <source>
        <strain evidence="3">20211129_DDA</strain>
        <tissue evidence="3">Liver</tissue>
    </source>
</reference>
<feature type="region of interest" description="Disordered" evidence="1">
    <location>
        <begin position="196"/>
        <end position="262"/>
    </location>
</feature>
<dbReference type="Gene3D" id="6.10.140.140">
    <property type="match status" value="1"/>
</dbReference>
<dbReference type="InterPro" id="IPR001909">
    <property type="entry name" value="KRAB"/>
</dbReference>
<comment type="caution">
    <text evidence="3">The sequence shown here is derived from an EMBL/GenBank/DDBJ whole genome shotgun (WGS) entry which is preliminary data.</text>
</comment>
<name>A0AAV7QMI3_PLEWA</name>
<accession>A0AAV7QMI3</accession>
<dbReference type="InterPro" id="IPR050169">
    <property type="entry name" value="Krueppel_C2H2_ZnF"/>
</dbReference>
<feature type="compositionally biased region" description="Low complexity" evidence="1">
    <location>
        <begin position="365"/>
        <end position="377"/>
    </location>
</feature>
<proteinExistence type="predicted"/>
<dbReference type="AlphaFoldDB" id="A0AAV7QMI3"/>
<feature type="region of interest" description="Disordered" evidence="1">
    <location>
        <begin position="148"/>
        <end position="170"/>
    </location>
</feature>
<feature type="compositionally biased region" description="Basic and acidic residues" evidence="1">
    <location>
        <begin position="233"/>
        <end position="242"/>
    </location>
</feature>
<keyword evidence="4" id="KW-1185">Reference proteome</keyword>
<feature type="compositionally biased region" description="Polar residues" evidence="1">
    <location>
        <begin position="308"/>
        <end position="318"/>
    </location>
</feature>
<dbReference type="PANTHER" id="PTHR23232:SF118">
    <property type="entry name" value="ZINC FINGER PROTEIN 746"/>
    <property type="match status" value="1"/>
</dbReference>
<dbReference type="GO" id="GO:0006355">
    <property type="term" value="P:regulation of DNA-templated transcription"/>
    <property type="evidence" value="ECO:0007669"/>
    <property type="project" value="InterPro"/>
</dbReference>
<dbReference type="PANTHER" id="PTHR23232">
    <property type="entry name" value="KRAB DOMAIN C2H2 ZINC FINGER"/>
    <property type="match status" value="1"/>
</dbReference>
<protein>
    <recommendedName>
        <fullName evidence="2">KRAB domain-containing protein</fullName>
    </recommendedName>
</protein>
<dbReference type="Pfam" id="PF01352">
    <property type="entry name" value="KRAB"/>
    <property type="match status" value="1"/>
</dbReference>
<feature type="compositionally biased region" description="Basic and acidic residues" evidence="1">
    <location>
        <begin position="408"/>
        <end position="422"/>
    </location>
</feature>
<feature type="compositionally biased region" description="Basic and acidic residues" evidence="1">
    <location>
        <begin position="448"/>
        <end position="458"/>
    </location>
</feature>
<evidence type="ECO:0000256" key="1">
    <source>
        <dbReference type="SAM" id="MobiDB-lite"/>
    </source>
</evidence>
<dbReference type="Proteomes" id="UP001066276">
    <property type="component" value="Chromosome 6"/>
</dbReference>
<dbReference type="InterPro" id="IPR036051">
    <property type="entry name" value="KRAB_dom_sf"/>
</dbReference>
<organism evidence="3 4">
    <name type="scientific">Pleurodeles waltl</name>
    <name type="common">Iberian ribbed newt</name>
    <dbReference type="NCBI Taxonomy" id="8319"/>
    <lineage>
        <taxon>Eukaryota</taxon>
        <taxon>Metazoa</taxon>
        <taxon>Chordata</taxon>
        <taxon>Craniata</taxon>
        <taxon>Vertebrata</taxon>
        <taxon>Euteleostomi</taxon>
        <taxon>Amphibia</taxon>
        <taxon>Batrachia</taxon>
        <taxon>Caudata</taxon>
        <taxon>Salamandroidea</taxon>
        <taxon>Salamandridae</taxon>
        <taxon>Pleurodelinae</taxon>
        <taxon>Pleurodeles</taxon>
    </lineage>
</organism>
<dbReference type="PROSITE" id="PS50805">
    <property type="entry name" value="KRAB"/>
    <property type="match status" value="1"/>
</dbReference>
<dbReference type="CDD" id="cd07765">
    <property type="entry name" value="KRAB_A-box"/>
    <property type="match status" value="1"/>
</dbReference>
<evidence type="ECO:0000313" key="3">
    <source>
        <dbReference type="EMBL" id="KAJ1139683.1"/>
    </source>
</evidence>
<evidence type="ECO:0000313" key="4">
    <source>
        <dbReference type="Proteomes" id="UP001066276"/>
    </source>
</evidence>
<feature type="domain" description="KRAB" evidence="2">
    <location>
        <begin position="11"/>
        <end position="82"/>
    </location>
</feature>
<feature type="region of interest" description="Disordered" evidence="1">
    <location>
        <begin position="334"/>
        <end position="506"/>
    </location>
</feature>
<dbReference type="SMART" id="SM00349">
    <property type="entry name" value="KRAB"/>
    <property type="match status" value="1"/>
</dbReference>
<dbReference type="EMBL" id="JANPWB010000010">
    <property type="protein sequence ID" value="KAJ1139683.1"/>
    <property type="molecule type" value="Genomic_DNA"/>
</dbReference>
<feature type="compositionally biased region" description="Basic and acidic residues" evidence="1">
    <location>
        <begin position="199"/>
        <end position="213"/>
    </location>
</feature>
<feature type="region of interest" description="Disordered" evidence="1">
    <location>
        <begin position="288"/>
        <end position="320"/>
    </location>
</feature>
<sequence length="506" mass="56191">MSQPEFDEEQVKFQDVAVCFSEEEWKVLQEWQKDFYKNVMKEIHQTVIAMGYQIVNTGTLLRIHKGKDIYIQDLQDTVTADTCNQTALSHPTVNPDVLFRIAQTEDPYCRDEQCPREKEVSNSPGSCFPIVTSAYSLTTDEELELCSTDHQGSKQRSSHHAAAHGTCEANEYGSSRTQAWSQGSKSSSILHITRGLSRQLDEQNERTTSHNERTSQGYPFCQTEVCLSDEDEPPLRLRGHPDEDVESSSSDSSSGPLAIPDDDIVKIKEEEEEDIYFVDHKDSEIMERISNLPADGGSKRRQRKFAESVQSIKTNAPSRESLWEKTTKVLHASYMGLNSRRQMRSESYQEMKRDKNLKAAGLTGKGPCDGPVGDGPCTKPTSADTAPGAQEQPGAGTNERYSSAMTSELRKGNREEGVEKRSASATGEEESGEKKSNEEESGEEESGEQEKSGEEIGERFLPSRGEEDEEAADGGLHPTVALEGKTKNPATLLEKRGTSRCVTTLQ</sequence>
<feature type="compositionally biased region" description="Basic and acidic residues" evidence="1">
    <location>
        <begin position="343"/>
        <end position="357"/>
    </location>
</feature>
<gene>
    <name evidence="3" type="ORF">NDU88_006050</name>
</gene>
<evidence type="ECO:0000259" key="2">
    <source>
        <dbReference type="PROSITE" id="PS50805"/>
    </source>
</evidence>